<organism evidence="8 9">
    <name type="scientific">Clostridium subterminale</name>
    <dbReference type="NCBI Taxonomy" id="1550"/>
    <lineage>
        <taxon>Bacteria</taxon>
        <taxon>Bacillati</taxon>
        <taxon>Bacillota</taxon>
        <taxon>Clostridia</taxon>
        <taxon>Eubacteriales</taxon>
        <taxon>Clostridiaceae</taxon>
        <taxon>Clostridium</taxon>
    </lineage>
</organism>
<feature type="transmembrane region" description="Helical" evidence="6">
    <location>
        <begin position="99"/>
        <end position="116"/>
    </location>
</feature>
<evidence type="ECO:0000256" key="3">
    <source>
        <dbReference type="ARBA" id="ARBA00022692"/>
    </source>
</evidence>
<gene>
    <name evidence="8" type="ORF">GCM10008908_21080</name>
</gene>
<dbReference type="RefSeq" id="WP_343826235.1">
    <property type="nucleotide sequence ID" value="NZ_BAAACI010000006.1"/>
</dbReference>
<accession>A0ABP3W0G4</accession>
<evidence type="ECO:0000256" key="1">
    <source>
        <dbReference type="ARBA" id="ARBA00004141"/>
    </source>
</evidence>
<comment type="subcellular location">
    <subcellularLocation>
        <location evidence="1">Membrane</location>
        <topology evidence="1">Multi-pass membrane protein</topology>
    </subcellularLocation>
</comment>
<feature type="transmembrane region" description="Helical" evidence="6">
    <location>
        <begin position="36"/>
        <end position="60"/>
    </location>
</feature>
<dbReference type="EMBL" id="BAAACI010000006">
    <property type="protein sequence ID" value="GAA0773230.1"/>
    <property type="molecule type" value="Genomic_DNA"/>
</dbReference>
<keyword evidence="5 6" id="KW-0472">Membrane</keyword>
<keyword evidence="4 6" id="KW-1133">Transmembrane helix</keyword>
<dbReference type="InterPro" id="IPR051401">
    <property type="entry name" value="GtrA_CellWall_Glycosyl"/>
</dbReference>
<keyword evidence="3 6" id="KW-0812">Transmembrane</keyword>
<feature type="domain" description="GtrA/DPMS transmembrane" evidence="7">
    <location>
        <begin position="11"/>
        <end position="118"/>
    </location>
</feature>
<dbReference type="PANTHER" id="PTHR38459">
    <property type="entry name" value="PROPHAGE BACTOPRENOL-LINKED GLUCOSE TRANSLOCASE HOMOLOG"/>
    <property type="match status" value="1"/>
</dbReference>
<dbReference type="PANTHER" id="PTHR38459:SF1">
    <property type="entry name" value="PROPHAGE BACTOPRENOL-LINKED GLUCOSE TRANSLOCASE HOMOLOG"/>
    <property type="match status" value="1"/>
</dbReference>
<proteinExistence type="inferred from homology"/>
<evidence type="ECO:0000256" key="6">
    <source>
        <dbReference type="SAM" id="Phobius"/>
    </source>
</evidence>
<sequence>MNLKIFWQFLRFGFVGCIATVIQYIIYLLLQSSLGVNISYTIGYCISFIFNFILSNYFTFRTKPSKEKGVKFILAHSINYGLQIVFLNIFVKLGIAKELAPILVYFICVPLNFFMVKKALNKKLVNI</sequence>
<dbReference type="Pfam" id="PF04138">
    <property type="entry name" value="GtrA_DPMS_TM"/>
    <property type="match status" value="1"/>
</dbReference>
<feature type="transmembrane region" description="Helical" evidence="6">
    <location>
        <begin position="72"/>
        <end position="93"/>
    </location>
</feature>
<reference evidence="9" key="1">
    <citation type="journal article" date="2019" name="Int. J. Syst. Evol. Microbiol.">
        <title>The Global Catalogue of Microorganisms (GCM) 10K type strain sequencing project: providing services to taxonomists for standard genome sequencing and annotation.</title>
        <authorList>
            <consortium name="The Broad Institute Genomics Platform"/>
            <consortium name="The Broad Institute Genome Sequencing Center for Infectious Disease"/>
            <person name="Wu L."/>
            <person name="Ma J."/>
        </authorList>
    </citation>
    <scope>NUCLEOTIDE SEQUENCE [LARGE SCALE GENOMIC DNA]</scope>
    <source>
        <strain evidence="9">JCM 1417</strain>
    </source>
</reference>
<dbReference type="Proteomes" id="UP001501047">
    <property type="component" value="Unassembled WGS sequence"/>
</dbReference>
<evidence type="ECO:0000259" key="7">
    <source>
        <dbReference type="Pfam" id="PF04138"/>
    </source>
</evidence>
<comment type="caution">
    <text evidence="8">The sequence shown here is derived from an EMBL/GenBank/DDBJ whole genome shotgun (WGS) entry which is preliminary data.</text>
</comment>
<name>A0ABP3W0G4_CLOSU</name>
<comment type="similarity">
    <text evidence="2">Belongs to the GtrA family.</text>
</comment>
<protein>
    <submittedName>
        <fullName evidence="8">GtrA family protein</fullName>
    </submittedName>
</protein>
<evidence type="ECO:0000313" key="8">
    <source>
        <dbReference type="EMBL" id="GAA0773230.1"/>
    </source>
</evidence>
<feature type="transmembrane region" description="Helical" evidence="6">
    <location>
        <begin position="12"/>
        <end position="30"/>
    </location>
</feature>
<keyword evidence="9" id="KW-1185">Reference proteome</keyword>
<dbReference type="InterPro" id="IPR007267">
    <property type="entry name" value="GtrA_DPMS_TM"/>
</dbReference>
<evidence type="ECO:0000256" key="4">
    <source>
        <dbReference type="ARBA" id="ARBA00022989"/>
    </source>
</evidence>
<evidence type="ECO:0000256" key="2">
    <source>
        <dbReference type="ARBA" id="ARBA00009399"/>
    </source>
</evidence>
<evidence type="ECO:0000256" key="5">
    <source>
        <dbReference type="ARBA" id="ARBA00023136"/>
    </source>
</evidence>
<evidence type="ECO:0000313" key="9">
    <source>
        <dbReference type="Proteomes" id="UP001501047"/>
    </source>
</evidence>